<dbReference type="SUPFAM" id="SSF47413">
    <property type="entry name" value="lambda repressor-like DNA-binding domains"/>
    <property type="match status" value="1"/>
</dbReference>
<dbReference type="InterPro" id="IPR010982">
    <property type="entry name" value="Lambda_DNA-bd_dom_sf"/>
</dbReference>
<keyword evidence="2" id="KW-0812">Transmembrane</keyword>
<keyword evidence="5" id="KW-1185">Reference proteome</keyword>
<comment type="caution">
    <text evidence="4">The sequence shown here is derived from an EMBL/GenBank/DDBJ whole genome shotgun (WGS) entry which is preliminary data.</text>
</comment>
<protein>
    <submittedName>
        <fullName evidence="4">DUF4115 domain-containing protein</fullName>
    </submittedName>
</protein>
<keyword evidence="2" id="KW-1133">Transmembrane helix</keyword>
<evidence type="ECO:0000256" key="1">
    <source>
        <dbReference type="SAM" id="MobiDB-lite"/>
    </source>
</evidence>
<proteinExistence type="predicted"/>
<dbReference type="InterPro" id="IPR001387">
    <property type="entry name" value="Cro/C1-type_HTH"/>
</dbReference>
<feature type="compositionally biased region" description="Acidic residues" evidence="1">
    <location>
        <begin position="163"/>
        <end position="187"/>
    </location>
</feature>
<dbReference type="Pfam" id="PF13464">
    <property type="entry name" value="RodZ_C"/>
    <property type="match status" value="1"/>
</dbReference>
<gene>
    <name evidence="4" type="ORF">SM124_16970</name>
</gene>
<evidence type="ECO:0000259" key="3">
    <source>
        <dbReference type="PROSITE" id="PS50943"/>
    </source>
</evidence>
<dbReference type="PROSITE" id="PS50943">
    <property type="entry name" value="HTH_CROC1"/>
    <property type="match status" value="1"/>
</dbReference>
<evidence type="ECO:0000313" key="4">
    <source>
        <dbReference type="EMBL" id="MDZ5473407.1"/>
    </source>
</evidence>
<accession>A0ABU5J231</accession>
<dbReference type="SMART" id="SM00530">
    <property type="entry name" value="HTH_XRE"/>
    <property type="match status" value="1"/>
</dbReference>
<dbReference type="PANTHER" id="PTHR34475">
    <property type="match status" value="1"/>
</dbReference>
<evidence type="ECO:0000313" key="5">
    <source>
        <dbReference type="Proteomes" id="UP001290455"/>
    </source>
</evidence>
<feature type="domain" description="HTH cro/C1-type" evidence="3">
    <location>
        <begin position="11"/>
        <end position="71"/>
    </location>
</feature>
<feature type="region of interest" description="Disordered" evidence="1">
    <location>
        <begin position="138"/>
        <end position="191"/>
    </location>
</feature>
<dbReference type="Proteomes" id="UP001290455">
    <property type="component" value="Unassembled WGS sequence"/>
</dbReference>
<dbReference type="CDD" id="cd00093">
    <property type="entry name" value="HTH_XRE"/>
    <property type="match status" value="1"/>
</dbReference>
<dbReference type="InterPro" id="IPR025194">
    <property type="entry name" value="RodZ-like_C"/>
</dbReference>
<name>A0ABU5J231_9BACI</name>
<dbReference type="Pfam" id="PF13413">
    <property type="entry name" value="HTH_25"/>
    <property type="match status" value="1"/>
</dbReference>
<dbReference type="InterPro" id="IPR050400">
    <property type="entry name" value="Bact_Cytoskel_RodZ"/>
</dbReference>
<evidence type="ECO:0000256" key="2">
    <source>
        <dbReference type="SAM" id="Phobius"/>
    </source>
</evidence>
<dbReference type="PANTHER" id="PTHR34475:SF1">
    <property type="entry name" value="CYTOSKELETON PROTEIN RODZ"/>
    <property type="match status" value="1"/>
</dbReference>
<reference evidence="4 5" key="1">
    <citation type="submission" date="2023-11" db="EMBL/GenBank/DDBJ databases">
        <title>Bacillus jintuensis, isolated from a mudflat on the Beibu Gulf coast.</title>
        <authorList>
            <person name="Li M."/>
        </authorList>
    </citation>
    <scope>NUCLEOTIDE SEQUENCE [LARGE SCALE GENOMIC DNA]</scope>
    <source>
        <strain evidence="4 5">31A1R</strain>
    </source>
</reference>
<dbReference type="EMBL" id="JAXOFX010000013">
    <property type="protein sequence ID" value="MDZ5473407.1"/>
    <property type="molecule type" value="Genomic_DNA"/>
</dbReference>
<feature type="transmembrane region" description="Helical" evidence="2">
    <location>
        <begin position="110"/>
        <end position="131"/>
    </location>
</feature>
<keyword evidence="2" id="KW-0472">Membrane</keyword>
<organism evidence="4 5">
    <name type="scientific">Robertmurraya mangrovi</name>
    <dbReference type="NCBI Taxonomy" id="3098077"/>
    <lineage>
        <taxon>Bacteria</taxon>
        <taxon>Bacillati</taxon>
        <taxon>Bacillota</taxon>
        <taxon>Bacilli</taxon>
        <taxon>Bacillales</taxon>
        <taxon>Bacillaceae</taxon>
        <taxon>Robertmurraya</taxon>
    </lineage>
</organism>
<dbReference type="Gene3D" id="1.10.260.40">
    <property type="entry name" value="lambda repressor-like DNA-binding domains"/>
    <property type="match status" value="1"/>
</dbReference>
<dbReference type="RefSeq" id="WP_322447702.1">
    <property type="nucleotide sequence ID" value="NZ_JAXOFX010000013.1"/>
</dbReference>
<sequence>MLSLTELGNRLKEARQAKGMSLDDLQAVTKIQKRYLTGIEEGNYKVMPGSFYVRAFIKQYAEAVNLDPEELFQAYSQDIPSTYNDDLPDKLSRVQTRKDMGERSSKILDLLPKILIFAFVIGALVLIYYFVQKSAGDESEEPVNKDNQEITYETSEDLTKADETDETDGTDEETAEETEDTTEETEPEVPAQEIAVVEANGSKTTFELKNAEKFEVKLVSTGETWVNMKNGKGYSFFQGLLKKGGEKESETIDYSKETEAFIVVGNSLATEIYVNDQKIEYAVSPSEQVRQDITIRFVKTNE</sequence>